<feature type="region of interest" description="Disordered" evidence="4">
    <location>
        <begin position="183"/>
        <end position="203"/>
    </location>
</feature>
<keyword evidence="2 3" id="KW-0808">Transferase</keyword>
<evidence type="ECO:0000313" key="5">
    <source>
        <dbReference type="EMBL" id="PNH09203.1"/>
    </source>
</evidence>
<proteinExistence type="inferred from homology"/>
<feature type="non-terminal residue" evidence="5">
    <location>
        <position position="1"/>
    </location>
</feature>
<dbReference type="Pfam" id="PF01255">
    <property type="entry name" value="Prenyltransf"/>
    <property type="match status" value="1"/>
</dbReference>
<dbReference type="EMBL" id="PGGS01000099">
    <property type="protein sequence ID" value="PNH09203.1"/>
    <property type="molecule type" value="Genomic_DNA"/>
</dbReference>
<accession>A0A2J8A9P4</accession>
<dbReference type="PANTHER" id="PTHR10291:SF43">
    <property type="entry name" value="DEHYDRODOLICHYL DIPHOSPHATE SYNTHASE COMPLEX SUBUNIT DHDDS"/>
    <property type="match status" value="1"/>
</dbReference>
<sequence>VYGFSTENWGRSREEVGFLMRLLQAALESELPQLHADGVRLAFAGDRALLPESLRRTLQRAEELTADNTAMVLCVCLSYGGRQDIARAAQELCRLTQQGKLAPEEVTESLLAQHLSTHAARAAVGCDPDLLIRTSGEQRLSNFLLFELAYTELYFTNVFWPDFDRAEWQSALNHYASRQRRFGRRRGGVGHGRHTEQGAAKVV</sequence>
<dbReference type="Gene3D" id="3.40.1180.10">
    <property type="entry name" value="Decaprenyl diphosphate synthase-like"/>
    <property type="match status" value="1"/>
</dbReference>
<comment type="similarity">
    <text evidence="1 3">Belongs to the UPP synthase family.</text>
</comment>
<dbReference type="InterPro" id="IPR036424">
    <property type="entry name" value="UPP_synth-like_sf"/>
</dbReference>
<dbReference type="InterPro" id="IPR001441">
    <property type="entry name" value="UPP_synth-like"/>
</dbReference>
<evidence type="ECO:0000256" key="2">
    <source>
        <dbReference type="ARBA" id="ARBA00022679"/>
    </source>
</evidence>
<dbReference type="GO" id="GO:0005783">
    <property type="term" value="C:endoplasmic reticulum"/>
    <property type="evidence" value="ECO:0007669"/>
    <property type="project" value="TreeGrafter"/>
</dbReference>
<organism evidence="5 6">
    <name type="scientific">Tetrabaena socialis</name>
    <dbReference type="NCBI Taxonomy" id="47790"/>
    <lineage>
        <taxon>Eukaryota</taxon>
        <taxon>Viridiplantae</taxon>
        <taxon>Chlorophyta</taxon>
        <taxon>core chlorophytes</taxon>
        <taxon>Chlorophyceae</taxon>
        <taxon>CS clade</taxon>
        <taxon>Chlamydomonadales</taxon>
        <taxon>Tetrabaenaceae</taxon>
        <taxon>Tetrabaena</taxon>
    </lineage>
</organism>
<gene>
    <name evidence="5" type="ORF">TSOC_004170</name>
</gene>
<dbReference type="AlphaFoldDB" id="A0A2J8A9P4"/>
<comment type="caution">
    <text evidence="5">The sequence shown here is derived from an EMBL/GenBank/DDBJ whole genome shotgun (WGS) entry which is preliminary data.</text>
</comment>
<dbReference type="EC" id="2.5.1.-" evidence="3"/>
<protein>
    <recommendedName>
        <fullName evidence="3">Alkyl transferase</fullName>
        <ecNumber evidence="3">2.5.1.-</ecNumber>
    </recommendedName>
</protein>
<reference evidence="5 6" key="1">
    <citation type="journal article" date="2017" name="Mol. Biol. Evol.">
        <title>The 4-celled Tetrabaena socialis nuclear genome reveals the essential components for genetic control of cell number at the origin of multicellularity in the volvocine lineage.</title>
        <authorList>
            <person name="Featherston J."/>
            <person name="Arakaki Y."/>
            <person name="Hanschen E.R."/>
            <person name="Ferris P.J."/>
            <person name="Michod R.E."/>
            <person name="Olson B.J.S.C."/>
            <person name="Nozaki H."/>
            <person name="Durand P.M."/>
        </authorList>
    </citation>
    <scope>NUCLEOTIDE SEQUENCE [LARGE SCALE GENOMIC DNA]</scope>
    <source>
        <strain evidence="5 6">NIES-571</strain>
    </source>
</reference>
<dbReference type="GO" id="GO:0045547">
    <property type="term" value="F:ditrans,polycis-polyprenyl diphosphate synthase [(2E,6E)-farnesyl diphosphate specific] activity"/>
    <property type="evidence" value="ECO:0007669"/>
    <property type="project" value="TreeGrafter"/>
</dbReference>
<dbReference type="Proteomes" id="UP000236333">
    <property type="component" value="Unassembled WGS sequence"/>
</dbReference>
<dbReference type="SUPFAM" id="SSF64005">
    <property type="entry name" value="Undecaprenyl diphosphate synthase"/>
    <property type="match status" value="1"/>
</dbReference>
<dbReference type="CDD" id="cd00475">
    <property type="entry name" value="Cis_IPPS"/>
    <property type="match status" value="1"/>
</dbReference>
<evidence type="ECO:0000256" key="1">
    <source>
        <dbReference type="ARBA" id="ARBA00005432"/>
    </source>
</evidence>
<evidence type="ECO:0000256" key="3">
    <source>
        <dbReference type="RuleBase" id="RU363018"/>
    </source>
</evidence>
<dbReference type="PANTHER" id="PTHR10291">
    <property type="entry name" value="DEHYDRODOLICHYL DIPHOSPHATE SYNTHASE FAMILY MEMBER"/>
    <property type="match status" value="1"/>
</dbReference>
<keyword evidence="6" id="KW-1185">Reference proteome</keyword>
<dbReference type="NCBIfam" id="TIGR00055">
    <property type="entry name" value="uppS"/>
    <property type="match status" value="1"/>
</dbReference>
<name>A0A2J8A9P4_9CHLO</name>
<feature type="compositionally biased region" description="Basic residues" evidence="4">
    <location>
        <begin position="183"/>
        <end position="192"/>
    </location>
</feature>
<dbReference type="OrthoDB" id="4173905at2759"/>
<evidence type="ECO:0000313" key="6">
    <source>
        <dbReference type="Proteomes" id="UP000236333"/>
    </source>
</evidence>
<evidence type="ECO:0000256" key="4">
    <source>
        <dbReference type="SAM" id="MobiDB-lite"/>
    </source>
</evidence>
<dbReference type="GO" id="GO:0016094">
    <property type="term" value="P:polyprenol biosynthetic process"/>
    <property type="evidence" value="ECO:0007669"/>
    <property type="project" value="TreeGrafter"/>
</dbReference>